<dbReference type="Proteomes" id="UP000077339">
    <property type="component" value="Unassembled WGS sequence"/>
</dbReference>
<reference evidence="2 3" key="1">
    <citation type="submission" date="2014-02" db="EMBL/GenBank/DDBJ databases">
        <title>Kosmotoga genome sequencing.</title>
        <authorList>
            <person name="Pollo S.M."/>
            <person name="Charchuk R."/>
            <person name="Nesbo C.L."/>
        </authorList>
    </citation>
    <scope>NUCLEOTIDE SEQUENCE [LARGE SCALE GENOMIC DNA]</scope>
    <source>
        <strain evidence="2 3">S304</strain>
    </source>
</reference>
<dbReference type="PANTHER" id="PTHR43591">
    <property type="entry name" value="METHYLTRANSFERASE"/>
    <property type="match status" value="1"/>
</dbReference>
<evidence type="ECO:0000313" key="3">
    <source>
        <dbReference type="Proteomes" id="UP000077339"/>
    </source>
</evidence>
<keyword evidence="2" id="KW-0489">Methyltransferase</keyword>
<dbReference type="InterPro" id="IPR029063">
    <property type="entry name" value="SAM-dependent_MTases_sf"/>
</dbReference>
<proteinExistence type="predicted"/>
<evidence type="ECO:0000259" key="1">
    <source>
        <dbReference type="Pfam" id="PF08241"/>
    </source>
</evidence>
<dbReference type="CDD" id="cd02440">
    <property type="entry name" value="AdoMet_MTases"/>
    <property type="match status" value="1"/>
</dbReference>
<comment type="caution">
    <text evidence="2">The sequence shown here is derived from an EMBL/GenBank/DDBJ whole genome shotgun (WGS) entry which is preliminary data.</text>
</comment>
<keyword evidence="3" id="KW-1185">Reference proteome</keyword>
<sequence>MLHRSWEYYDEIASKYDYMYEEPYWVLYHMLLELLISDQRINGRILDLGTGTGRWAIDLAKKGMNVVAIDPSEKMLSVAKMKAHLNEVKIDFMKAKGEALPFEKDYFDAVLAMGDVISYCDSPMKLLSEVNRVLKPEGKLVATVDNAFAFLQDFVSNVESKNAEKFMRNKRVLIGDSSVSRIHFHTTPFFPDDIKVLLSKTGFKLIDIAGMVVFAPYDEEKLARNIDDALAWEYRFCREEQLFGRAEHLFFAAAKG</sequence>
<dbReference type="InterPro" id="IPR013216">
    <property type="entry name" value="Methyltransf_11"/>
</dbReference>
<dbReference type="SUPFAM" id="SSF53335">
    <property type="entry name" value="S-adenosyl-L-methionine-dependent methyltransferases"/>
    <property type="match status" value="1"/>
</dbReference>
<protein>
    <submittedName>
        <fullName evidence="2">Methyltransferase type 11</fullName>
    </submittedName>
</protein>
<dbReference type="GO" id="GO:0008757">
    <property type="term" value="F:S-adenosylmethionine-dependent methyltransferase activity"/>
    <property type="evidence" value="ECO:0007669"/>
    <property type="project" value="InterPro"/>
</dbReference>
<dbReference type="GO" id="GO:0032259">
    <property type="term" value="P:methylation"/>
    <property type="evidence" value="ECO:0007669"/>
    <property type="project" value="UniProtKB-KW"/>
</dbReference>
<gene>
    <name evidence="2" type="ORF">AT15_02675</name>
</gene>
<dbReference type="EMBL" id="JFHK01000002">
    <property type="protein sequence ID" value="OAA31748.1"/>
    <property type="molecule type" value="Genomic_DNA"/>
</dbReference>
<dbReference type="STRING" id="1453497.AT15_02675"/>
<organism evidence="2 3">
    <name type="scientific">Kosmotoga arenicorallina S304</name>
    <dbReference type="NCBI Taxonomy" id="1453497"/>
    <lineage>
        <taxon>Bacteria</taxon>
        <taxon>Thermotogati</taxon>
        <taxon>Thermotogota</taxon>
        <taxon>Thermotogae</taxon>
        <taxon>Kosmotogales</taxon>
        <taxon>Kosmotogaceae</taxon>
        <taxon>Kosmotoga</taxon>
    </lineage>
</organism>
<keyword evidence="2" id="KW-0808">Transferase</keyword>
<dbReference type="Pfam" id="PF08241">
    <property type="entry name" value="Methyltransf_11"/>
    <property type="match status" value="1"/>
</dbReference>
<evidence type="ECO:0000313" key="2">
    <source>
        <dbReference type="EMBL" id="OAA31748.1"/>
    </source>
</evidence>
<name>A0A182C7R7_9BACT</name>
<dbReference type="Gene3D" id="3.40.50.150">
    <property type="entry name" value="Vaccinia Virus protein VP39"/>
    <property type="match status" value="1"/>
</dbReference>
<dbReference type="AlphaFoldDB" id="A0A182C7R7"/>
<accession>A0A182C7R7</accession>
<dbReference type="PATRIC" id="fig|1453497.3.peg.531"/>
<feature type="domain" description="Methyltransferase type 11" evidence="1">
    <location>
        <begin position="46"/>
        <end position="141"/>
    </location>
</feature>